<reference evidence="1 3" key="1">
    <citation type="journal article" date="2005" name="PLoS Biol.">
        <title>Three Prochlorococcus cyanophage genomes: signature features and ecological interpretations.</title>
        <authorList>
            <person name="Sullivan M.B."/>
            <person name="Coleman M.L."/>
            <person name="Weigele P."/>
            <person name="Rohwer F."/>
            <person name="Chisholm S.W."/>
        </authorList>
    </citation>
    <scope>NUCLEOTIDE SEQUENCE</scope>
</reference>
<reference evidence="2 4" key="2">
    <citation type="submission" date="2009-10" db="EMBL/GenBank/DDBJ databases">
        <title>The Genome Sequence of Prochlorococcus phage P-SSM2.</title>
        <authorList>
            <consortium name="The Broad Institute Genome Sequencing Platform"/>
            <person name="Henn M.R."/>
            <person name="Sullivan M.S."/>
            <person name="Osburne M.S."/>
            <person name="Levin J."/>
            <person name="Malboeuf C."/>
            <person name="Casali M."/>
            <person name="Russ C."/>
            <person name="Lennon N."/>
            <person name="Chapman S.B."/>
            <person name="Erlich R."/>
            <person name="Young S.K."/>
            <person name="Koehrsen M."/>
            <person name="Yandava C."/>
            <person name="Zeng Q."/>
            <person name="Alvarado L."/>
            <person name="Anderson S."/>
            <person name="Berlin A."/>
            <person name="Borenstein D."/>
            <person name="Chen Z."/>
            <person name="Engels R."/>
            <person name="Freedman E."/>
            <person name="Gellesch M."/>
            <person name="Goldberg J."/>
            <person name="Green L."/>
            <person name="Griggs A."/>
            <person name="Gujja S."/>
            <person name="Heilman E.R."/>
            <person name="Heiman D."/>
            <person name="Hepburn T."/>
            <person name="Howarth C."/>
            <person name="Jen D."/>
            <person name="Larson L."/>
            <person name="Lewis B."/>
            <person name="Mehta T."/>
            <person name="Park D."/>
            <person name="Pearson M."/>
            <person name="Richards J."/>
            <person name="Rizzolo K."/>
            <person name="Roberts A."/>
            <person name="Ryan E."/>
            <person name="Saif S."/>
            <person name="Shea T."/>
            <person name="Shenoy N."/>
            <person name="Sisk P."/>
            <person name="Stolte C."/>
            <person name="Sykes S."/>
            <person name="Walk T."/>
            <person name="White J."/>
            <person name="Yu Q."/>
            <person name="Coleman M.L."/>
            <person name="Huang K.H."/>
            <person name="Weigele P.R."/>
            <person name="DeFrancesco A.S."/>
            <person name="Kern S.E."/>
            <person name="Thompson L.R."/>
            <person name="Fu R."/>
            <person name="Hombeck B."/>
            <person name="Chisholm S.W."/>
            <person name="Haas B."/>
            <person name="Nusbaum C."/>
            <person name="Birren B."/>
        </authorList>
    </citation>
    <scope>NUCLEOTIDE SEQUENCE [LARGE SCALE GENOMIC DNA]</scope>
    <source>
        <strain evidence="2">P-SSM2</strain>
    </source>
</reference>
<dbReference type="RefSeq" id="YP_214446.1">
    <property type="nucleotide sequence ID" value="NC_006883.2"/>
</dbReference>
<accession>Q58ME0</accession>
<evidence type="ECO:0000313" key="2">
    <source>
        <dbReference type="EMBL" id="ACY76094.1"/>
    </source>
</evidence>
<evidence type="ECO:0000313" key="4">
    <source>
        <dbReference type="Proteomes" id="UP000013923"/>
    </source>
</evidence>
<dbReference type="OrthoDB" id="10671at10239"/>
<keyword evidence="3" id="KW-1185">Reference proteome</keyword>
<dbReference type="EMBL" id="GU071092">
    <property type="protein sequence ID" value="ACY76094.1"/>
    <property type="molecule type" value="Genomic_DNA"/>
</dbReference>
<reference evidence="1 3" key="3">
    <citation type="journal article" date="2010" name="Environ. Microbiol.">
        <title>Genomic analysis of oceanic cyanobacterial myoviruses compared with T4-like myoviruses from diverse hosts and environments.</title>
        <authorList>
            <person name="Sullivan M.B."/>
            <person name="Huang K.H."/>
            <person name="Ignacio-Espinoza J.C."/>
            <person name="Berlin A.M."/>
            <person name="Kelly L."/>
            <person name="Weigele P.R."/>
            <person name="DeFrancesco A.S."/>
            <person name="Kern S.E."/>
            <person name="Thompson L.R."/>
            <person name="Young S."/>
            <person name="Yandava C."/>
            <person name="Fu R."/>
            <person name="Krastins B."/>
            <person name="Chase M."/>
            <person name="Sarracino D."/>
            <person name="Osburne M.S."/>
            <person name="Henn M.R."/>
            <person name="Chisholm S.W."/>
        </authorList>
    </citation>
    <scope>NUCLEOTIDE SEQUENCE [LARGE SCALE GENOMIC DNA]</scope>
</reference>
<organism evidence="1 3">
    <name type="scientific">Prochlorococcus phage P-SSM2</name>
    <dbReference type="NCBI Taxonomy" id="268746"/>
    <lineage>
        <taxon>Viruses</taxon>
        <taxon>Duplodnaviria</taxon>
        <taxon>Heunggongvirae</taxon>
        <taxon>Uroviricota</taxon>
        <taxon>Caudoviricetes</taxon>
        <taxon>Pantevenvirales</taxon>
        <taxon>Kyanoviridae</taxon>
        <taxon>Salacisavirus</taxon>
        <taxon>Salacisavirus pssm2</taxon>
    </lineage>
</organism>
<evidence type="ECO:0000313" key="1">
    <source>
        <dbReference type="EMBL" id="AAX44592.1"/>
    </source>
</evidence>
<dbReference type="Proteomes" id="UP000000991">
    <property type="component" value="Segment"/>
</dbReference>
<dbReference type="Proteomes" id="UP000013923">
    <property type="component" value="Genome"/>
</dbReference>
<name>Q58ME0_BPPRM</name>
<evidence type="ECO:0008006" key="5">
    <source>
        <dbReference type="Google" id="ProtNLM"/>
    </source>
</evidence>
<dbReference type="EMBL" id="AY939844">
    <property type="protein sequence ID" value="AAX44592.1"/>
    <property type="molecule type" value="Genomic_DNA"/>
</dbReference>
<evidence type="ECO:0000313" key="3">
    <source>
        <dbReference type="Proteomes" id="UP000000991"/>
    </source>
</evidence>
<sequence>MATQITQSSTSVNERGTVSFTITTDAIGIGTSGTLYYSTEQVKGLIATTDFTDGTLIGSVGINTSGVGSISKTIVGDRSTEEIEIFQIEIRSGSSTGTLLATSEEVSIIDTSVNTGQTATGKTFGPVQIGSDSDWYSICDIDSLPNGSKIALFVDGGTSSVQASYDAFIAKLNERNITVISVTNNQEDWIQPFLTALD</sequence>
<gene>
    <name evidence="2" type="ORF">PCMG_00218</name>
    <name evidence="1" type="ORF">PSSM2_215</name>
</gene>
<organismHost>
    <name type="scientific">Prochlorococcus</name>
    <dbReference type="NCBI Taxonomy" id="1218"/>
</organismHost>
<proteinExistence type="predicted"/>
<dbReference type="KEGG" id="vg:3294229"/>
<protein>
    <recommendedName>
        <fullName evidence="5">Virion structural protein</fullName>
    </recommendedName>
</protein>
<dbReference type="GeneID" id="3294229"/>